<accession>A0ACB9ZNI9</accession>
<keyword evidence="2" id="KW-1185">Reference proteome</keyword>
<evidence type="ECO:0000313" key="2">
    <source>
        <dbReference type="Proteomes" id="UP001060085"/>
    </source>
</evidence>
<proteinExistence type="predicted"/>
<protein>
    <submittedName>
        <fullName evidence="1">Uncharacterized protein</fullName>
    </submittedName>
</protein>
<gene>
    <name evidence="1" type="ORF">M9H77_34512</name>
</gene>
<sequence length="1066" mass="119823">MILLSDDEKKLRLNGVKGSNGNGDGIKVNRDGGSNRNGNGRPRLTRKWIELLIDPDPGNVLALISGFSIVFELNIAFYEEKRQVRIALCFKPSRKVREMNIFVVSITSLFYFIFFWNPLFVSINGYENPTACYIGDVAINCGYYGNSTAVDGRPLFGDTGTRSVISVLQPMGKSTSSTVDRRWLYLDPIPYMTARISASEFYYTFQVNPGPKFIRLHFYPSFYRGFESSQDFFTVKAGSFTLLSNFSASLAADALDVNTALEMVLRLNIGGSSISPGEDFGMFRRWGEDANYFLESELELVSHLVHQIKYTGMSTSWKRGDKMHNFTWKIPVDVGFGYLERLHFCDFDLETRGCGQREFKVVINNQVAEDNADVQMEWWRWKDKESGKSDLLVPLRSSDELVIRLLNGLEMFKLSNPDNNLASPNPFKQVSISRSLKIQNLLLSFGKTNAIAIGIMVLLISLNLTTYHEEKDPWHILSATQNFSDAFLIGKGGFGNVYKGFLPQSSEIVAIKRLKSNSKQGAHEFWTEIETLSKIRHNHLVSLDGTPLTWEQRLKICIGAARGLDYLHTGIEFGVIHCDVKDSNILLDENLVAKISDFGLSKLGKISESQVSISTKVKGTFDVYAFGVVMLVVLCGRPTIDKRIPWDPQSLLSLFQECMTKGDIDDIIDPSLQGKFSSESLKEFVKCVENCVQPQPKKRPTMSQLVTSLESEEACISGHPCNGAIVQQIVINEFCVSPTNPIGAPLEEGIASRVIQGPELQTRREDSQSSRKRVWLANFSDHHLIGHGRFGSVYKVEKVSEGTLPSGQDIALRRLSVPAWQGTEEFITKVQLLSKLEHRNIVRLLGFCCEGEGSMLIHEFVPNKSLEGFLFDPKKQPMLDWSRRQKIIEGIARGLLYLHDESEVRIIHRDLKVSNVLLDANMNPKIADSGLARIWQVYLNGYTSPEYFSHCQYSVKSDVYSFGILVLEIICGKKKLINHSDGTTESLIRYAWREQMDGTPLAMLDPAVGDPDSYDGNEVIRYIQVALLCVQDDAENRPTMASVPHMLLNSSVTLPAPQQPARVFHE</sequence>
<comment type="caution">
    <text evidence="1">The sequence shown here is derived from an EMBL/GenBank/DDBJ whole genome shotgun (WGS) entry which is preliminary data.</text>
</comment>
<organism evidence="1 2">
    <name type="scientific">Catharanthus roseus</name>
    <name type="common">Madagascar periwinkle</name>
    <name type="synonym">Vinca rosea</name>
    <dbReference type="NCBI Taxonomy" id="4058"/>
    <lineage>
        <taxon>Eukaryota</taxon>
        <taxon>Viridiplantae</taxon>
        <taxon>Streptophyta</taxon>
        <taxon>Embryophyta</taxon>
        <taxon>Tracheophyta</taxon>
        <taxon>Spermatophyta</taxon>
        <taxon>Magnoliopsida</taxon>
        <taxon>eudicotyledons</taxon>
        <taxon>Gunneridae</taxon>
        <taxon>Pentapetalae</taxon>
        <taxon>asterids</taxon>
        <taxon>lamiids</taxon>
        <taxon>Gentianales</taxon>
        <taxon>Apocynaceae</taxon>
        <taxon>Rauvolfioideae</taxon>
        <taxon>Vinceae</taxon>
        <taxon>Catharanthinae</taxon>
        <taxon>Catharanthus</taxon>
    </lineage>
</organism>
<reference evidence="2" key="1">
    <citation type="journal article" date="2023" name="Nat. Plants">
        <title>Single-cell RNA sequencing provides a high-resolution roadmap for understanding the multicellular compartmentation of specialized metabolism.</title>
        <authorList>
            <person name="Sun S."/>
            <person name="Shen X."/>
            <person name="Li Y."/>
            <person name="Li Y."/>
            <person name="Wang S."/>
            <person name="Li R."/>
            <person name="Zhang H."/>
            <person name="Shen G."/>
            <person name="Guo B."/>
            <person name="Wei J."/>
            <person name="Xu J."/>
            <person name="St-Pierre B."/>
            <person name="Chen S."/>
            <person name="Sun C."/>
        </authorList>
    </citation>
    <scope>NUCLEOTIDE SEQUENCE [LARGE SCALE GENOMIC DNA]</scope>
</reference>
<evidence type="ECO:0000313" key="1">
    <source>
        <dbReference type="EMBL" id="KAI5648507.1"/>
    </source>
</evidence>
<name>A0ACB9ZNI9_CATRO</name>
<dbReference type="EMBL" id="CM044708">
    <property type="protein sequence ID" value="KAI5648507.1"/>
    <property type="molecule type" value="Genomic_DNA"/>
</dbReference>
<dbReference type="Proteomes" id="UP001060085">
    <property type="component" value="Linkage Group LG08"/>
</dbReference>